<protein>
    <submittedName>
        <fullName evidence="2">Uncharacterized protein</fullName>
    </submittedName>
</protein>
<evidence type="ECO:0000313" key="3">
    <source>
        <dbReference type="Proteomes" id="UP001159641"/>
    </source>
</evidence>
<evidence type="ECO:0000256" key="1">
    <source>
        <dbReference type="SAM" id="MobiDB-lite"/>
    </source>
</evidence>
<dbReference type="Proteomes" id="UP001159641">
    <property type="component" value="Unassembled WGS sequence"/>
</dbReference>
<sequence length="268" mass="28043">MRFSSPGSKVRGPTPSPLLSEPGIRRGSENHSSEGSVLRRGPYRRAKSEVSEGRQGRGRSTGDEESLAILRSPGDTASGMRPQATLAGPASDPAPPAPSPRDGPLLPPTSLSDPPLRVLMPGITSLSWSLRTATLRRLCSPHTRPGRPARSSPTQMQGECLSPHGRTAGLRTLGWTEGTAHVLPRLAVALPQGPGLPAELIVPGSTKAACTRRPPAPTLKPCSDPTLPGLPRGRPPRQAHAALPPAVEREPEPSSPATRTTLCGARAL</sequence>
<feature type="compositionally biased region" description="Basic and acidic residues" evidence="1">
    <location>
        <begin position="46"/>
        <end position="55"/>
    </location>
</feature>
<feature type="compositionally biased region" description="Pro residues" evidence="1">
    <location>
        <begin position="92"/>
        <end position="107"/>
    </location>
</feature>
<keyword evidence="3" id="KW-1185">Reference proteome</keyword>
<comment type="caution">
    <text evidence="2">The sequence shown here is derived from an EMBL/GenBank/DDBJ whole genome shotgun (WGS) entry which is preliminary data.</text>
</comment>
<feature type="region of interest" description="Disordered" evidence="1">
    <location>
        <begin position="207"/>
        <end position="268"/>
    </location>
</feature>
<name>A0AB34GXB9_ESCRO</name>
<evidence type="ECO:0000313" key="2">
    <source>
        <dbReference type="EMBL" id="KAJ8783280.1"/>
    </source>
</evidence>
<accession>A0AB34GXB9</accession>
<proteinExistence type="predicted"/>
<gene>
    <name evidence="2" type="ORF">J1605_009363</name>
</gene>
<reference evidence="2 3" key="1">
    <citation type="submission" date="2022-11" db="EMBL/GenBank/DDBJ databases">
        <title>Whole genome sequence of Eschrichtius robustus ER-17-0199.</title>
        <authorList>
            <person name="Bruniche-Olsen A."/>
            <person name="Black A.N."/>
            <person name="Fields C.J."/>
            <person name="Walden K."/>
            <person name="Dewoody J.A."/>
        </authorList>
    </citation>
    <scope>NUCLEOTIDE SEQUENCE [LARGE SCALE GENOMIC DNA]</scope>
    <source>
        <strain evidence="2">ER-17-0199</strain>
        <tissue evidence="2">Blubber</tissue>
    </source>
</reference>
<feature type="compositionally biased region" description="Basic and acidic residues" evidence="1">
    <location>
        <begin position="23"/>
        <end position="32"/>
    </location>
</feature>
<dbReference type="EMBL" id="JAIQCJ010002088">
    <property type="protein sequence ID" value="KAJ8783280.1"/>
    <property type="molecule type" value="Genomic_DNA"/>
</dbReference>
<feature type="region of interest" description="Disordered" evidence="1">
    <location>
        <begin position="139"/>
        <end position="165"/>
    </location>
</feature>
<organism evidence="2 3">
    <name type="scientific">Eschrichtius robustus</name>
    <name type="common">California gray whale</name>
    <name type="synonym">Eschrichtius gibbosus</name>
    <dbReference type="NCBI Taxonomy" id="9764"/>
    <lineage>
        <taxon>Eukaryota</taxon>
        <taxon>Metazoa</taxon>
        <taxon>Chordata</taxon>
        <taxon>Craniata</taxon>
        <taxon>Vertebrata</taxon>
        <taxon>Euteleostomi</taxon>
        <taxon>Mammalia</taxon>
        <taxon>Eutheria</taxon>
        <taxon>Laurasiatheria</taxon>
        <taxon>Artiodactyla</taxon>
        <taxon>Whippomorpha</taxon>
        <taxon>Cetacea</taxon>
        <taxon>Mysticeti</taxon>
        <taxon>Eschrichtiidae</taxon>
        <taxon>Eschrichtius</taxon>
    </lineage>
</organism>
<feature type="region of interest" description="Disordered" evidence="1">
    <location>
        <begin position="1"/>
        <end position="119"/>
    </location>
</feature>
<dbReference type="AlphaFoldDB" id="A0AB34GXB9"/>